<keyword evidence="2" id="KW-1185">Reference proteome</keyword>
<dbReference type="EMBL" id="ML179140">
    <property type="protein sequence ID" value="THU98245.1"/>
    <property type="molecule type" value="Genomic_DNA"/>
</dbReference>
<name>A0A4V4HGC0_DENBC</name>
<organism evidence="1 2">
    <name type="scientific">Dendrothele bispora (strain CBS 962.96)</name>
    <dbReference type="NCBI Taxonomy" id="1314807"/>
    <lineage>
        <taxon>Eukaryota</taxon>
        <taxon>Fungi</taxon>
        <taxon>Dikarya</taxon>
        <taxon>Basidiomycota</taxon>
        <taxon>Agaricomycotina</taxon>
        <taxon>Agaricomycetes</taxon>
        <taxon>Agaricomycetidae</taxon>
        <taxon>Agaricales</taxon>
        <taxon>Agaricales incertae sedis</taxon>
        <taxon>Dendrothele</taxon>
    </lineage>
</organism>
<dbReference type="AlphaFoldDB" id="A0A4V4HGC0"/>
<evidence type="ECO:0000313" key="1">
    <source>
        <dbReference type="EMBL" id="THU98245.1"/>
    </source>
</evidence>
<proteinExistence type="predicted"/>
<dbReference type="Proteomes" id="UP000297245">
    <property type="component" value="Unassembled WGS sequence"/>
</dbReference>
<protein>
    <submittedName>
        <fullName evidence="1">Uncharacterized protein</fullName>
    </submittedName>
</protein>
<gene>
    <name evidence="1" type="ORF">K435DRAFT_856880</name>
</gene>
<evidence type="ECO:0000313" key="2">
    <source>
        <dbReference type="Proteomes" id="UP000297245"/>
    </source>
</evidence>
<accession>A0A4V4HGC0</accession>
<reference evidence="1 2" key="1">
    <citation type="journal article" date="2019" name="Nat. Ecol. Evol.">
        <title>Megaphylogeny resolves global patterns of mushroom evolution.</title>
        <authorList>
            <person name="Varga T."/>
            <person name="Krizsan K."/>
            <person name="Foldi C."/>
            <person name="Dima B."/>
            <person name="Sanchez-Garcia M."/>
            <person name="Sanchez-Ramirez S."/>
            <person name="Szollosi G.J."/>
            <person name="Szarkandi J.G."/>
            <person name="Papp V."/>
            <person name="Albert L."/>
            <person name="Andreopoulos W."/>
            <person name="Angelini C."/>
            <person name="Antonin V."/>
            <person name="Barry K.W."/>
            <person name="Bougher N.L."/>
            <person name="Buchanan P."/>
            <person name="Buyck B."/>
            <person name="Bense V."/>
            <person name="Catcheside P."/>
            <person name="Chovatia M."/>
            <person name="Cooper J."/>
            <person name="Damon W."/>
            <person name="Desjardin D."/>
            <person name="Finy P."/>
            <person name="Geml J."/>
            <person name="Haridas S."/>
            <person name="Hughes K."/>
            <person name="Justo A."/>
            <person name="Karasinski D."/>
            <person name="Kautmanova I."/>
            <person name="Kiss B."/>
            <person name="Kocsube S."/>
            <person name="Kotiranta H."/>
            <person name="LaButti K.M."/>
            <person name="Lechner B.E."/>
            <person name="Liimatainen K."/>
            <person name="Lipzen A."/>
            <person name="Lukacs Z."/>
            <person name="Mihaltcheva S."/>
            <person name="Morgado L.N."/>
            <person name="Niskanen T."/>
            <person name="Noordeloos M.E."/>
            <person name="Ohm R.A."/>
            <person name="Ortiz-Santana B."/>
            <person name="Ovrebo C."/>
            <person name="Racz N."/>
            <person name="Riley R."/>
            <person name="Savchenko A."/>
            <person name="Shiryaev A."/>
            <person name="Soop K."/>
            <person name="Spirin V."/>
            <person name="Szebenyi C."/>
            <person name="Tomsovsky M."/>
            <person name="Tulloss R.E."/>
            <person name="Uehling J."/>
            <person name="Grigoriev I.V."/>
            <person name="Vagvolgyi C."/>
            <person name="Papp T."/>
            <person name="Martin F.M."/>
            <person name="Miettinen O."/>
            <person name="Hibbett D.S."/>
            <person name="Nagy L.G."/>
        </authorList>
    </citation>
    <scope>NUCLEOTIDE SEQUENCE [LARGE SCALE GENOMIC DNA]</scope>
    <source>
        <strain evidence="1 2">CBS 962.96</strain>
    </source>
</reference>
<sequence>MPLSRVVCRYWGDQYPSQEMKTWLAQGLNIEIISRHSYDGQPDDSWMAYTYPGLTCIEDWKGNHRSLQSTIDFLQRHPLLKRIELDPAHIFENAPWGVAFANRMHPYSCKIGRPPATVFKVDEEWLYKSIRVSFQDDIPHGGVEIVETMVRKMGTMLPQSSSSPWVTAGIDFLSPVGEYMTSEDLIGILTRNSSHVTNLQFGKFLCDILAREYTQIVEPGFAIDAGFRSFRERLMQAMPMLDGVELYCQGF</sequence>